<dbReference type="Proteomes" id="UP001501153">
    <property type="component" value="Unassembled WGS sequence"/>
</dbReference>
<evidence type="ECO:0008006" key="3">
    <source>
        <dbReference type="Google" id="ProtNLM"/>
    </source>
</evidence>
<evidence type="ECO:0000313" key="1">
    <source>
        <dbReference type="EMBL" id="GAA4358439.1"/>
    </source>
</evidence>
<dbReference type="EMBL" id="BAABGZ010000027">
    <property type="protein sequence ID" value="GAA4358439.1"/>
    <property type="molecule type" value="Genomic_DNA"/>
</dbReference>
<proteinExistence type="predicted"/>
<comment type="caution">
    <text evidence="1">The sequence shown here is derived from an EMBL/GenBank/DDBJ whole genome shotgun (WGS) entry which is preliminary data.</text>
</comment>
<gene>
    <name evidence="1" type="ORF">GCM10023185_24160</name>
</gene>
<name>A0ABP8IGJ8_9BACT</name>
<evidence type="ECO:0000313" key="2">
    <source>
        <dbReference type="Proteomes" id="UP001501153"/>
    </source>
</evidence>
<reference evidence="2" key="1">
    <citation type="journal article" date="2019" name="Int. J. Syst. Evol. Microbiol.">
        <title>The Global Catalogue of Microorganisms (GCM) 10K type strain sequencing project: providing services to taxonomists for standard genome sequencing and annotation.</title>
        <authorList>
            <consortium name="The Broad Institute Genomics Platform"/>
            <consortium name="The Broad Institute Genome Sequencing Center for Infectious Disease"/>
            <person name="Wu L."/>
            <person name="Ma J."/>
        </authorList>
    </citation>
    <scope>NUCLEOTIDE SEQUENCE [LARGE SCALE GENOMIC DNA]</scope>
    <source>
        <strain evidence="2">JCM 17923</strain>
    </source>
</reference>
<protein>
    <recommendedName>
        <fullName evidence="3">DUF2147 domain-containing protein</fullName>
    </recommendedName>
</protein>
<sequence length="85" mass="9391">MALGLFCLTKAAAQDLSGQWQGVETHLPRMGFWPAVLTIQEDKSSHITGMLEQEVGNQPTSFVRFQVDGQHTPPAHSARPDQDFV</sequence>
<organism evidence="1 2">
    <name type="scientific">Hymenobacter saemangeumensis</name>
    <dbReference type="NCBI Taxonomy" id="1084522"/>
    <lineage>
        <taxon>Bacteria</taxon>
        <taxon>Pseudomonadati</taxon>
        <taxon>Bacteroidota</taxon>
        <taxon>Cytophagia</taxon>
        <taxon>Cytophagales</taxon>
        <taxon>Hymenobacteraceae</taxon>
        <taxon>Hymenobacter</taxon>
    </lineage>
</organism>
<accession>A0ABP8IGJ8</accession>
<keyword evidence="2" id="KW-1185">Reference proteome</keyword>